<evidence type="ECO:0000256" key="2">
    <source>
        <dbReference type="ARBA" id="ARBA00022989"/>
    </source>
</evidence>
<reference evidence="7" key="1">
    <citation type="journal article" date="2019" name="Int. J. Syst. Evol. Microbiol.">
        <title>The Global Catalogue of Microorganisms (GCM) 10K type strain sequencing project: providing services to taxonomists for standard genome sequencing and annotation.</title>
        <authorList>
            <consortium name="The Broad Institute Genomics Platform"/>
            <consortium name="The Broad Institute Genome Sequencing Center for Infectious Disease"/>
            <person name="Wu L."/>
            <person name="Ma J."/>
        </authorList>
    </citation>
    <scope>NUCLEOTIDE SEQUENCE [LARGE SCALE GENOMIC DNA]</scope>
    <source>
        <strain evidence="7">CCUG 62953</strain>
    </source>
</reference>
<evidence type="ECO:0000313" key="7">
    <source>
        <dbReference type="Proteomes" id="UP001597135"/>
    </source>
</evidence>
<feature type="transmembrane region" description="Helical" evidence="4">
    <location>
        <begin position="165"/>
        <end position="185"/>
    </location>
</feature>
<feature type="transmembrane region" description="Helical" evidence="4">
    <location>
        <begin position="100"/>
        <end position="123"/>
    </location>
</feature>
<sequence length="411" mass="44308">MEFLRTNARWLAAGALLTFLSSFGQTFFISIFAGELSETFDLSHSAWGGAYSLGTMLSALAMVWAGSLTDHFRSRALGAAVLGLLSLACLFMALNHIGWLLPLSIFALRFAGQGMASLIAQVSMSRWFVATRGKALSVANLGVSLGQTVLPLIFVALMGVMDWRWLWVLAAGIALAGIPVLQLLLRQERTPQSHAKEDQSQGMDGRHWTRLEALRLPLFWAMIPALIAMPAYGTVYFFFQVHFTEVKGWELLDFVALAPVFTVTAVGSMLVTGWAVDRFGVARVIPAFLLPASVAFAISAEIETLWGAAAALFCLGLTQGANAVLPNAFWAEFFGTRHLGAIKALGAALMVLGTAIGPGLTGLFLDLGIGIETQYLGVAVYMILASAAMTWAVLGNAPRLRPSYEAEPRFR</sequence>
<dbReference type="EMBL" id="JBHTMU010000002">
    <property type="protein sequence ID" value="MFD1341209.1"/>
    <property type="molecule type" value="Genomic_DNA"/>
</dbReference>
<proteinExistence type="predicted"/>
<dbReference type="InterPro" id="IPR050327">
    <property type="entry name" value="Proton-linked_MCT"/>
</dbReference>
<feature type="transmembrane region" description="Helical" evidence="4">
    <location>
        <begin position="375"/>
        <end position="394"/>
    </location>
</feature>
<feature type="transmembrane region" description="Helical" evidence="4">
    <location>
        <begin position="76"/>
        <end position="94"/>
    </location>
</feature>
<name>A0ABW3ZDR0_9RHOB</name>
<protein>
    <submittedName>
        <fullName evidence="6">MFS transporter</fullName>
    </submittedName>
</protein>
<feature type="transmembrane region" description="Helical" evidence="4">
    <location>
        <begin position="305"/>
        <end position="325"/>
    </location>
</feature>
<evidence type="ECO:0000313" key="6">
    <source>
        <dbReference type="EMBL" id="MFD1341209.1"/>
    </source>
</evidence>
<dbReference type="PROSITE" id="PS50850">
    <property type="entry name" value="MFS"/>
    <property type="match status" value="1"/>
</dbReference>
<feature type="transmembrane region" description="Helical" evidence="4">
    <location>
        <begin position="48"/>
        <end position="69"/>
    </location>
</feature>
<dbReference type="Gene3D" id="1.20.1250.20">
    <property type="entry name" value="MFS general substrate transporter like domains"/>
    <property type="match status" value="1"/>
</dbReference>
<feature type="transmembrane region" description="Helical" evidence="4">
    <location>
        <begin position="135"/>
        <end position="159"/>
    </location>
</feature>
<dbReference type="InterPro" id="IPR020846">
    <property type="entry name" value="MFS_dom"/>
</dbReference>
<dbReference type="Proteomes" id="UP001597135">
    <property type="component" value="Unassembled WGS sequence"/>
</dbReference>
<feature type="transmembrane region" description="Helical" evidence="4">
    <location>
        <begin position="216"/>
        <end position="239"/>
    </location>
</feature>
<keyword evidence="3 4" id="KW-0472">Membrane</keyword>
<evidence type="ECO:0000259" key="5">
    <source>
        <dbReference type="PROSITE" id="PS50850"/>
    </source>
</evidence>
<evidence type="ECO:0000256" key="3">
    <source>
        <dbReference type="ARBA" id="ARBA00023136"/>
    </source>
</evidence>
<feature type="domain" description="Major facilitator superfamily (MFS) profile" evidence="5">
    <location>
        <begin position="10"/>
        <end position="398"/>
    </location>
</feature>
<feature type="transmembrane region" description="Helical" evidence="4">
    <location>
        <begin position="345"/>
        <end position="369"/>
    </location>
</feature>
<dbReference type="PANTHER" id="PTHR11360:SF308">
    <property type="entry name" value="BLL3089 PROTEIN"/>
    <property type="match status" value="1"/>
</dbReference>
<keyword evidence="7" id="KW-1185">Reference proteome</keyword>
<feature type="transmembrane region" description="Helical" evidence="4">
    <location>
        <begin position="251"/>
        <end position="274"/>
    </location>
</feature>
<gene>
    <name evidence="6" type="ORF">ACFQ4E_02130</name>
</gene>
<keyword evidence="2 4" id="KW-1133">Transmembrane helix</keyword>
<dbReference type="Pfam" id="PF07690">
    <property type="entry name" value="MFS_1"/>
    <property type="match status" value="1"/>
</dbReference>
<dbReference type="InterPro" id="IPR036259">
    <property type="entry name" value="MFS_trans_sf"/>
</dbReference>
<comment type="caution">
    <text evidence="6">The sequence shown here is derived from an EMBL/GenBank/DDBJ whole genome shotgun (WGS) entry which is preliminary data.</text>
</comment>
<dbReference type="RefSeq" id="WP_386801266.1">
    <property type="nucleotide sequence ID" value="NZ_JBHTMU010000002.1"/>
</dbReference>
<dbReference type="SUPFAM" id="SSF103473">
    <property type="entry name" value="MFS general substrate transporter"/>
    <property type="match status" value="1"/>
</dbReference>
<accession>A0ABW3ZDR0</accession>
<keyword evidence="1 4" id="KW-0812">Transmembrane</keyword>
<feature type="transmembrane region" description="Helical" evidence="4">
    <location>
        <begin position="281"/>
        <end position="299"/>
    </location>
</feature>
<dbReference type="InterPro" id="IPR011701">
    <property type="entry name" value="MFS"/>
</dbReference>
<evidence type="ECO:0000256" key="1">
    <source>
        <dbReference type="ARBA" id="ARBA00022692"/>
    </source>
</evidence>
<dbReference type="PANTHER" id="PTHR11360">
    <property type="entry name" value="MONOCARBOXYLATE TRANSPORTER"/>
    <property type="match status" value="1"/>
</dbReference>
<evidence type="ECO:0000256" key="4">
    <source>
        <dbReference type="SAM" id="Phobius"/>
    </source>
</evidence>
<organism evidence="6 7">
    <name type="scientific">Litorisediminicola beolgyonensis</name>
    <dbReference type="NCBI Taxonomy" id="1173614"/>
    <lineage>
        <taxon>Bacteria</taxon>
        <taxon>Pseudomonadati</taxon>
        <taxon>Pseudomonadota</taxon>
        <taxon>Alphaproteobacteria</taxon>
        <taxon>Rhodobacterales</taxon>
        <taxon>Paracoccaceae</taxon>
        <taxon>Litorisediminicola</taxon>
    </lineage>
</organism>